<dbReference type="OrthoDB" id="86288at2157"/>
<dbReference type="GeneID" id="56080244"/>
<keyword evidence="1" id="KW-0472">Membrane</keyword>
<organism evidence="2 3">
    <name type="scientific">Halosimplex rubrum</name>
    <dbReference type="NCBI Taxonomy" id="869889"/>
    <lineage>
        <taxon>Archaea</taxon>
        <taxon>Methanobacteriati</taxon>
        <taxon>Methanobacteriota</taxon>
        <taxon>Stenosarchaea group</taxon>
        <taxon>Halobacteria</taxon>
        <taxon>Halobacteriales</taxon>
        <taxon>Haloarculaceae</taxon>
        <taxon>Halosimplex</taxon>
    </lineage>
</organism>
<feature type="transmembrane region" description="Helical" evidence="1">
    <location>
        <begin position="106"/>
        <end position="127"/>
    </location>
</feature>
<dbReference type="RefSeq" id="WP_179909347.1">
    <property type="nucleotide sequence ID" value="NZ_CP058910.1"/>
</dbReference>
<dbReference type="PANTHER" id="PTHR35337:SF1">
    <property type="entry name" value="SLR1478 PROTEIN"/>
    <property type="match status" value="1"/>
</dbReference>
<dbReference type="AlphaFoldDB" id="A0A7D5P5C8"/>
<accession>A0A7D5P5C8</accession>
<keyword evidence="1" id="KW-1133">Transmembrane helix</keyword>
<gene>
    <name evidence="2" type="ORF">HZS55_20235</name>
</gene>
<evidence type="ECO:0000256" key="1">
    <source>
        <dbReference type="SAM" id="Phobius"/>
    </source>
</evidence>
<dbReference type="KEGG" id="hrr:HZS55_20235"/>
<dbReference type="Pfam" id="PF01944">
    <property type="entry name" value="SpoIIM"/>
    <property type="match status" value="1"/>
</dbReference>
<dbReference type="InterPro" id="IPR002798">
    <property type="entry name" value="SpoIIM-like"/>
</dbReference>
<dbReference type="Proteomes" id="UP000509667">
    <property type="component" value="Chromosome"/>
</dbReference>
<proteinExistence type="predicted"/>
<evidence type="ECO:0000313" key="3">
    <source>
        <dbReference type="Proteomes" id="UP000509667"/>
    </source>
</evidence>
<feature type="transmembrane region" description="Helical" evidence="1">
    <location>
        <begin position="147"/>
        <end position="171"/>
    </location>
</feature>
<evidence type="ECO:0000313" key="2">
    <source>
        <dbReference type="EMBL" id="QLH79481.1"/>
    </source>
</evidence>
<dbReference type="EMBL" id="CP058910">
    <property type="protein sequence ID" value="QLH79481.1"/>
    <property type="molecule type" value="Genomic_DNA"/>
</dbReference>
<keyword evidence="3" id="KW-1185">Reference proteome</keyword>
<keyword evidence="1" id="KW-0812">Transmembrane</keyword>
<reference evidence="2 3" key="1">
    <citation type="submission" date="2020-07" db="EMBL/GenBank/DDBJ databases">
        <title>Halosimplex pelagicum sp. nov. and Halosimplex rubrum sp. nov., isolated from salted brown alga Laminaria, and emended description of the genus Halosimplex.</title>
        <authorList>
            <person name="Cui H."/>
        </authorList>
    </citation>
    <scope>NUCLEOTIDE SEQUENCE [LARGE SCALE GENOMIC DNA]</scope>
    <source>
        <strain evidence="2 3">R27</strain>
    </source>
</reference>
<feature type="transmembrane region" description="Helical" evidence="1">
    <location>
        <begin position="53"/>
        <end position="86"/>
    </location>
</feature>
<sequence>MSRTARLDRPLAASAALFFLGLLVGGALSRTATPVPVPSVGERSAWFFLSRNATVAAILYAGSVTFGVATAVTLCYNGFIIGYAVAASERVIRSVMLVAPHGVFELPAFVLAGAAGLGLPAEVVQYLTGTQETLLRRSAVVESLERFLLALALLVVAAWVESAVTPAVAAAV</sequence>
<dbReference type="PANTHER" id="PTHR35337">
    <property type="entry name" value="SLR1478 PROTEIN"/>
    <property type="match status" value="1"/>
</dbReference>
<protein>
    <submittedName>
        <fullName evidence="2">Stage II sporulation protein M</fullName>
    </submittedName>
</protein>
<name>A0A7D5P5C8_9EURY</name>